<proteinExistence type="inferred from homology"/>
<evidence type="ECO:0000256" key="4">
    <source>
        <dbReference type="ARBA" id="ARBA00022989"/>
    </source>
</evidence>
<comment type="similarity">
    <text evidence="2 6">Belongs to the ABC-2 integral membrane protein family.</text>
</comment>
<dbReference type="GO" id="GO:0043190">
    <property type="term" value="C:ATP-binding cassette (ABC) transporter complex"/>
    <property type="evidence" value="ECO:0007669"/>
    <property type="project" value="InterPro"/>
</dbReference>
<comment type="subcellular location">
    <subcellularLocation>
        <location evidence="6">Cell inner membrane</location>
        <topology evidence="6">Multi-pass membrane protein</topology>
    </subcellularLocation>
    <subcellularLocation>
        <location evidence="1">Membrane</location>
        <topology evidence="1">Multi-pass membrane protein</topology>
    </subcellularLocation>
</comment>
<evidence type="ECO:0000313" key="9">
    <source>
        <dbReference type="Proteomes" id="UP000552587"/>
    </source>
</evidence>
<evidence type="ECO:0000259" key="7">
    <source>
        <dbReference type="PROSITE" id="PS51012"/>
    </source>
</evidence>
<name>A0A7W3U4X9_9GAMM</name>
<dbReference type="EMBL" id="JACHTE010000006">
    <property type="protein sequence ID" value="MBB1088700.1"/>
    <property type="molecule type" value="Genomic_DNA"/>
</dbReference>
<dbReference type="PROSITE" id="PS51012">
    <property type="entry name" value="ABC_TM2"/>
    <property type="match status" value="1"/>
</dbReference>
<dbReference type="Proteomes" id="UP000552587">
    <property type="component" value="Unassembled WGS sequence"/>
</dbReference>
<dbReference type="Pfam" id="PF01061">
    <property type="entry name" value="ABC2_membrane"/>
    <property type="match status" value="1"/>
</dbReference>
<evidence type="ECO:0000256" key="1">
    <source>
        <dbReference type="ARBA" id="ARBA00004141"/>
    </source>
</evidence>
<feature type="transmembrane region" description="Helical" evidence="6">
    <location>
        <begin position="70"/>
        <end position="88"/>
    </location>
</feature>
<reference evidence="8 9" key="1">
    <citation type="submission" date="2020-07" db="EMBL/GenBank/DDBJ databases">
        <authorList>
            <person name="Xu S."/>
            <person name="Li A."/>
        </authorList>
    </citation>
    <scope>NUCLEOTIDE SEQUENCE [LARGE SCALE GENOMIC DNA]</scope>
    <source>
        <strain evidence="8 9">SG-8</strain>
    </source>
</reference>
<dbReference type="NCBIfam" id="NF011648">
    <property type="entry name" value="PRK15066.1"/>
    <property type="match status" value="1"/>
</dbReference>
<feature type="transmembrane region" description="Helical" evidence="6">
    <location>
        <begin position="115"/>
        <end position="140"/>
    </location>
</feature>
<dbReference type="InterPro" id="IPR013525">
    <property type="entry name" value="ABC2_TM"/>
</dbReference>
<accession>A0A7W3U4X9</accession>
<dbReference type="AlphaFoldDB" id="A0A7W3U4X9"/>
<dbReference type="InterPro" id="IPR000412">
    <property type="entry name" value="ABC_2_transport"/>
</dbReference>
<feature type="transmembrane region" description="Helical" evidence="6">
    <location>
        <begin position="40"/>
        <end position="58"/>
    </location>
</feature>
<keyword evidence="6" id="KW-1003">Cell membrane</keyword>
<feature type="transmembrane region" description="Helical" evidence="6">
    <location>
        <begin position="239"/>
        <end position="260"/>
    </location>
</feature>
<keyword evidence="4 6" id="KW-1133">Transmembrane helix</keyword>
<dbReference type="InterPro" id="IPR047817">
    <property type="entry name" value="ABC2_TM_bact-type"/>
</dbReference>
<dbReference type="PANTHER" id="PTHR43332">
    <property type="entry name" value="INNER MEMBRANE TRANSPORT PERMEASE YADH-RELATED"/>
    <property type="match status" value="1"/>
</dbReference>
<dbReference type="PANTHER" id="PTHR43332:SF2">
    <property type="entry name" value="INNER MEMBRANE TRANSPORT PERMEASE YADH"/>
    <property type="match status" value="1"/>
</dbReference>
<evidence type="ECO:0000256" key="3">
    <source>
        <dbReference type="ARBA" id="ARBA00022692"/>
    </source>
</evidence>
<dbReference type="InterPro" id="IPR052522">
    <property type="entry name" value="ABC-2_transport_permease"/>
</dbReference>
<feature type="transmembrane region" description="Helical" evidence="6">
    <location>
        <begin position="182"/>
        <end position="203"/>
    </location>
</feature>
<organism evidence="8 9">
    <name type="scientific">Marilutibacter penaei</name>
    <dbReference type="NCBI Taxonomy" id="2759900"/>
    <lineage>
        <taxon>Bacteria</taxon>
        <taxon>Pseudomonadati</taxon>
        <taxon>Pseudomonadota</taxon>
        <taxon>Gammaproteobacteria</taxon>
        <taxon>Lysobacterales</taxon>
        <taxon>Lysobacteraceae</taxon>
        <taxon>Marilutibacter</taxon>
    </lineage>
</organism>
<comment type="caution">
    <text evidence="8">The sequence shown here is derived from an EMBL/GenBank/DDBJ whole genome shotgun (WGS) entry which is preliminary data.</text>
</comment>
<evidence type="ECO:0000256" key="2">
    <source>
        <dbReference type="ARBA" id="ARBA00007783"/>
    </source>
</evidence>
<dbReference type="GO" id="GO:0140359">
    <property type="term" value="F:ABC-type transporter activity"/>
    <property type="evidence" value="ECO:0007669"/>
    <property type="project" value="InterPro"/>
</dbReference>
<evidence type="ECO:0000313" key="8">
    <source>
        <dbReference type="EMBL" id="MBB1088700.1"/>
    </source>
</evidence>
<keyword evidence="9" id="KW-1185">Reference proteome</keyword>
<dbReference type="RefSeq" id="WP_182669477.1">
    <property type="nucleotide sequence ID" value="NZ_JACHTE010000006.1"/>
</dbReference>
<gene>
    <name evidence="8" type="ORF">H4F99_09380</name>
</gene>
<keyword evidence="6" id="KW-0813">Transport</keyword>
<evidence type="ECO:0000256" key="6">
    <source>
        <dbReference type="RuleBase" id="RU361157"/>
    </source>
</evidence>
<feature type="transmembrane region" description="Helical" evidence="6">
    <location>
        <begin position="152"/>
        <end position="176"/>
    </location>
</feature>
<feature type="domain" description="ABC transmembrane type-2" evidence="7">
    <location>
        <begin position="34"/>
        <end position="263"/>
    </location>
</feature>
<keyword evidence="5 6" id="KW-0472">Membrane</keyword>
<sequence>MSAIDTGATAPSPFRLHLVALGTIVRREISRILRIWGQTLVPPAITMTLYFLIFGGLIGSRIGTMDGISYMDFIVPGLVMMSVIQNSYGNISSSFFGAKFGRHVEELLVSPMPNWVILTGYVTGAVARGLAVGVIVLGIAMLFTPVRIPHPFVTLTTVLLGATIFALAGFVNAVYAKKFDDIAIVPTFILTPLTYLGGVFYSVKLLPDWAEAATHANPIFYMVNAFRYGLLGVSDVPLWVAYVLMLGFVVVLAAVGLTLLKKGVGLRS</sequence>
<keyword evidence="3 6" id="KW-0812">Transmembrane</keyword>
<protein>
    <recommendedName>
        <fullName evidence="6">Transport permease protein</fullName>
    </recommendedName>
</protein>
<evidence type="ECO:0000256" key="5">
    <source>
        <dbReference type="ARBA" id="ARBA00023136"/>
    </source>
</evidence>
<dbReference type="PIRSF" id="PIRSF006648">
    <property type="entry name" value="DrrB"/>
    <property type="match status" value="1"/>
</dbReference>